<organism evidence="1 2">
    <name type="scientific">Sediminibacillus halophilus</name>
    <dbReference type="NCBI Taxonomy" id="482461"/>
    <lineage>
        <taxon>Bacteria</taxon>
        <taxon>Bacillati</taxon>
        <taxon>Bacillota</taxon>
        <taxon>Bacilli</taxon>
        <taxon>Bacillales</taxon>
        <taxon>Bacillaceae</taxon>
        <taxon>Sediminibacillus</taxon>
    </lineage>
</organism>
<gene>
    <name evidence="1" type="ORF">SAMN05216244_0403</name>
</gene>
<sequence length="70" mass="8394">MNELIHKNWENKETIKQIKCVHNDAEKFVVDKTLTPGKVYDVKNETDEFYFIIDNTNRIGGFHKEYFEEV</sequence>
<protein>
    <submittedName>
        <fullName evidence="1">Uncharacterized protein</fullName>
    </submittedName>
</protein>
<dbReference type="EMBL" id="FNHF01000001">
    <property type="protein sequence ID" value="SDL68765.1"/>
    <property type="molecule type" value="Genomic_DNA"/>
</dbReference>
<evidence type="ECO:0000313" key="2">
    <source>
        <dbReference type="Proteomes" id="UP000182347"/>
    </source>
</evidence>
<dbReference type="STRING" id="482461.SAMN05216244_0403"/>
<proteinExistence type="predicted"/>
<name>A0A1G9M4Z9_9BACI</name>
<dbReference type="AlphaFoldDB" id="A0A1G9M4Z9"/>
<dbReference type="Pfam" id="PF20111">
    <property type="entry name" value="DUF6501"/>
    <property type="match status" value="1"/>
</dbReference>
<evidence type="ECO:0000313" key="1">
    <source>
        <dbReference type="EMBL" id="SDL68765.1"/>
    </source>
</evidence>
<keyword evidence="2" id="KW-1185">Reference proteome</keyword>
<accession>A0A1G9M4Z9</accession>
<dbReference type="InterPro" id="IPR045447">
    <property type="entry name" value="DUF6501"/>
</dbReference>
<dbReference type="Proteomes" id="UP000182347">
    <property type="component" value="Unassembled WGS sequence"/>
</dbReference>
<reference evidence="2" key="1">
    <citation type="submission" date="2016-10" db="EMBL/GenBank/DDBJ databases">
        <authorList>
            <person name="Varghese N."/>
            <person name="Submissions S."/>
        </authorList>
    </citation>
    <scope>NUCLEOTIDE SEQUENCE [LARGE SCALE GENOMIC DNA]</scope>
    <source>
        <strain evidence="2">CGMCC 1.6199</strain>
    </source>
</reference>